<protein>
    <submittedName>
        <fullName evidence="1">Uncharacterized protein</fullName>
    </submittedName>
</protein>
<evidence type="ECO:0000313" key="1">
    <source>
        <dbReference type="EMBL" id="CAG2067573.1"/>
    </source>
</evidence>
<sequence>MYIRGGEVFCQRDQAFRQ</sequence>
<gene>
    <name evidence="1" type="ORF">TPAB3V08_LOCUS14516</name>
</gene>
<dbReference type="Proteomes" id="UP001153148">
    <property type="component" value="Unassembled WGS sequence"/>
</dbReference>
<keyword evidence="2" id="KW-1185">Reference proteome</keyword>
<dbReference type="EMBL" id="CAJPIN010071263">
    <property type="protein sequence ID" value="CAG2067573.1"/>
    <property type="molecule type" value="Genomic_DNA"/>
</dbReference>
<evidence type="ECO:0000313" key="2">
    <source>
        <dbReference type="Proteomes" id="UP001153148"/>
    </source>
</evidence>
<name>A0ABN7PNK3_TIMPD</name>
<reference evidence="1" key="1">
    <citation type="submission" date="2021-03" db="EMBL/GenBank/DDBJ databases">
        <authorList>
            <person name="Tran Van P."/>
        </authorList>
    </citation>
    <scope>NUCLEOTIDE SEQUENCE</scope>
</reference>
<proteinExistence type="predicted"/>
<accession>A0ABN7PNK3</accession>
<comment type="caution">
    <text evidence="1">The sequence shown here is derived from an EMBL/GenBank/DDBJ whole genome shotgun (WGS) entry which is preliminary data.</text>
</comment>
<organism evidence="1 2">
    <name type="scientific">Timema podura</name>
    <name type="common">Walking stick</name>
    <dbReference type="NCBI Taxonomy" id="61482"/>
    <lineage>
        <taxon>Eukaryota</taxon>
        <taxon>Metazoa</taxon>
        <taxon>Ecdysozoa</taxon>
        <taxon>Arthropoda</taxon>
        <taxon>Hexapoda</taxon>
        <taxon>Insecta</taxon>
        <taxon>Pterygota</taxon>
        <taxon>Neoptera</taxon>
        <taxon>Polyneoptera</taxon>
        <taxon>Phasmatodea</taxon>
        <taxon>Timematodea</taxon>
        <taxon>Timematoidea</taxon>
        <taxon>Timematidae</taxon>
        <taxon>Timema</taxon>
    </lineage>
</organism>